<dbReference type="NCBIfam" id="TIGR00158">
    <property type="entry name" value="L9"/>
    <property type="match status" value="1"/>
</dbReference>
<evidence type="ECO:0000256" key="2">
    <source>
        <dbReference type="ARBA" id="ARBA00022730"/>
    </source>
</evidence>
<keyword evidence="3 7" id="KW-0694">RNA-binding</keyword>
<dbReference type="STRING" id="223786.SAMN05216234_10725"/>
<feature type="domain" description="Ribosomal protein L9" evidence="9">
    <location>
        <begin position="13"/>
        <end position="40"/>
    </location>
</feature>
<dbReference type="PROSITE" id="PS00651">
    <property type="entry name" value="RIBOSOMAL_L9"/>
    <property type="match status" value="1"/>
</dbReference>
<dbReference type="InterPro" id="IPR000244">
    <property type="entry name" value="Ribosomal_bL9"/>
</dbReference>
<dbReference type="AlphaFoldDB" id="A0A1I5MVT6"/>
<name>A0A1I5MVT6_9BACT</name>
<dbReference type="PANTHER" id="PTHR21368">
    <property type="entry name" value="50S RIBOSOMAL PROTEIN L9"/>
    <property type="match status" value="1"/>
</dbReference>
<dbReference type="GO" id="GO:0006412">
    <property type="term" value="P:translation"/>
    <property type="evidence" value="ECO:0007669"/>
    <property type="project" value="UniProtKB-UniRule"/>
</dbReference>
<dbReference type="InterPro" id="IPR036935">
    <property type="entry name" value="Ribosomal_bL9_N_sf"/>
</dbReference>
<gene>
    <name evidence="7" type="primary">rplI</name>
    <name evidence="10" type="ORF">SAMN05216234_10725</name>
</gene>
<reference evidence="10 11" key="1">
    <citation type="submission" date="2016-10" db="EMBL/GenBank/DDBJ databases">
        <authorList>
            <person name="de Groot N.N."/>
        </authorList>
    </citation>
    <scope>NUCLEOTIDE SEQUENCE [LARGE SCALE GENOMIC DNA]</scope>
    <source>
        <strain evidence="10 11">EP1-55-1</strain>
    </source>
</reference>
<sequence length="147" mass="16054">MKVLLIKDVKSLGKAGEIKEVKDGYGKNFLVAKGFAKVATDEVIEAWKEEQKRKAQEEAAEIARLEDLKKRLESTNLVISKKLGANGSLFGAITNTDVADALKKSGIEIDKKLIHIDHAIKATGSYEADVKLGHGIHAKLKFEVIGE</sequence>
<evidence type="ECO:0000256" key="5">
    <source>
        <dbReference type="ARBA" id="ARBA00023274"/>
    </source>
</evidence>
<dbReference type="InterPro" id="IPR020070">
    <property type="entry name" value="Ribosomal_bL9_N"/>
</dbReference>
<dbReference type="Gene3D" id="3.40.5.10">
    <property type="entry name" value="Ribosomal protein L9, N-terminal domain"/>
    <property type="match status" value="1"/>
</dbReference>
<dbReference type="InterPro" id="IPR009027">
    <property type="entry name" value="Ribosomal_bL9/RNase_H1_N"/>
</dbReference>
<protein>
    <recommendedName>
        <fullName evidence="6 7">Large ribosomal subunit protein bL9</fullName>
    </recommendedName>
</protein>
<dbReference type="InterPro" id="IPR020594">
    <property type="entry name" value="Ribosomal_bL9_bac/chp"/>
</dbReference>
<proteinExistence type="inferred from homology"/>
<dbReference type="GO" id="GO:1990904">
    <property type="term" value="C:ribonucleoprotein complex"/>
    <property type="evidence" value="ECO:0007669"/>
    <property type="project" value="UniProtKB-KW"/>
</dbReference>
<keyword evidence="11" id="KW-1185">Reference proteome</keyword>
<evidence type="ECO:0000313" key="10">
    <source>
        <dbReference type="EMBL" id="SFP13131.1"/>
    </source>
</evidence>
<organism evidence="10 11">
    <name type="scientific">Hydrogenimonas thermophila</name>
    <dbReference type="NCBI Taxonomy" id="223786"/>
    <lineage>
        <taxon>Bacteria</taxon>
        <taxon>Pseudomonadati</taxon>
        <taxon>Campylobacterota</taxon>
        <taxon>Epsilonproteobacteria</taxon>
        <taxon>Campylobacterales</taxon>
        <taxon>Hydrogenimonadaceae</taxon>
        <taxon>Hydrogenimonas</taxon>
    </lineage>
</organism>
<dbReference type="GO" id="GO:0005840">
    <property type="term" value="C:ribosome"/>
    <property type="evidence" value="ECO:0007669"/>
    <property type="project" value="UniProtKB-KW"/>
</dbReference>
<feature type="coiled-coil region" evidence="8">
    <location>
        <begin position="48"/>
        <end position="75"/>
    </location>
</feature>
<evidence type="ECO:0000256" key="1">
    <source>
        <dbReference type="ARBA" id="ARBA00010605"/>
    </source>
</evidence>
<keyword evidence="2 7" id="KW-0699">rRNA-binding</keyword>
<dbReference type="HAMAP" id="MF_00503">
    <property type="entry name" value="Ribosomal_bL9"/>
    <property type="match status" value="1"/>
</dbReference>
<evidence type="ECO:0000259" key="9">
    <source>
        <dbReference type="PROSITE" id="PS00651"/>
    </source>
</evidence>
<dbReference type="Pfam" id="PF03948">
    <property type="entry name" value="Ribosomal_L9_C"/>
    <property type="match status" value="1"/>
</dbReference>
<keyword evidence="8" id="KW-0175">Coiled coil</keyword>
<dbReference type="InterPro" id="IPR020069">
    <property type="entry name" value="Ribosomal_bL9_C"/>
</dbReference>
<dbReference type="EMBL" id="FOXB01000007">
    <property type="protein sequence ID" value="SFP13131.1"/>
    <property type="molecule type" value="Genomic_DNA"/>
</dbReference>
<accession>A0A1I5MVT6</accession>
<dbReference type="Proteomes" id="UP000199227">
    <property type="component" value="Unassembled WGS sequence"/>
</dbReference>
<dbReference type="GO" id="GO:0019843">
    <property type="term" value="F:rRNA binding"/>
    <property type="evidence" value="ECO:0007669"/>
    <property type="project" value="UniProtKB-UniRule"/>
</dbReference>
<dbReference type="SUPFAM" id="SSF55658">
    <property type="entry name" value="L9 N-domain-like"/>
    <property type="match status" value="1"/>
</dbReference>
<dbReference type="GO" id="GO:0003735">
    <property type="term" value="F:structural constituent of ribosome"/>
    <property type="evidence" value="ECO:0007669"/>
    <property type="project" value="InterPro"/>
</dbReference>
<evidence type="ECO:0000256" key="8">
    <source>
        <dbReference type="SAM" id="Coils"/>
    </source>
</evidence>
<evidence type="ECO:0000313" key="11">
    <source>
        <dbReference type="Proteomes" id="UP000199227"/>
    </source>
</evidence>
<keyword evidence="5 7" id="KW-0687">Ribonucleoprotein</keyword>
<dbReference type="OrthoDB" id="9788336at2"/>
<dbReference type="SUPFAM" id="SSF55653">
    <property type="entry name" value="Ribosomal protein L9 C-domain"/>
    <property type="match status" value="1"/>
</dbReference>
<comment type="similarity">
    <text evidence="1 7">Belongs to the bacterial ribosomal protein bL9 family.</text>
</comment>
<dbReference type="RefSeq" id="WP_092911352.1">
    <property type="nucleotide sequence ID" value="NZ_CP136592.1"/>
</dbReference>
<evidence type="ECO:0000256" key="6">
    <source>
        <dbReference type="ARBA" id="ARBA00035292"/>
    </source>
</evidence>
<evidence type="ECO:0000256" key="3">
    <source>
        <dbReference type="ARBA" id="ARBA00022884"/>
    </source>
</evidence>
<evidence type="ECO:0000256" key="4">
    <source>
        <dbReference type="ARBA" id="ARBA00022980"/>
    </source>
</evidence>
<keyword evidence="4 7" id="KW-0689">Ribosomal protein</keyword>
<comment type="function">
    <text evidence="7">Binds to the 23S rRNA.</text>
</comment>
<dbReference type="Pfam" id="PF01281">
    <property type="entry name" value="Ribosomal_L9_N"/>
    <property type="match status" value="1"/>
</dbReference>
<dbReference type="Gene3D" id="3.10.430.100">
    <property type="entry name" value="Ribosomal protein L9, C-terminal domain"/>
    <property type="match status" value="1"/>
</dbReference>
<evidence type="ECO:0000256" key="7">
    <source>
        <dbReference type="HAMAP-Rule" id="MF_00503"/>
    </source>
</evidence>
<dbReference type="InterPro" id="IPR036791">
    <property type="entry name" value="Ribosomal_bL9_C_sf"/>
</dbReference>